<comment type="similarity">
    <text evidence="2">Belongs to the ODR-4 family.</text>
</comment>
<dbReference type="KEGG" id="csl:COCSUDRAFT_46165"/>
<name>I0Z7L1_COCSC</name>
<dbReference type="GO" id="GO:0003723">
    <property type="term" value="F:RNA binding"/>
    <property type="evidence" value="ECO:0007669"/>
    <property type="project" value="InterPro"/>
</dbReference>
<dbReference type="InterPro" id="IPR001537">
    <property type="entry name" value="SpoU_MeTrfase"/>
</dbReference>
<feature type="domain" description="tRNA/rRNA methyltransferase SpoU type" evidence="9">
    <location>
        <begin position="4"/>
        <end position="71"/>
    </location>
</feature>
<evidence type="ECO:0000256" key="1">
    <source>
        <dbReference type="ARBA" id="ARBA00004370"/>
    </source>
</evidence>
<keyword evidence="4" id="KW-0808">Transferase</keyword>
<dbReference type="GO" id="GO:0008173">
    <property type="term" value="F:RNA methyltransferase activity"/>
    <property type="evidence" value="ECO:0007669"/>
    <property type="project" value="InterPro"/>
</dbReference>
<gene>
    <name evidence="10" type="ORF">COCSUDRAFT_46165</name>
</gene>
<dbReference type="GO" id="GO:0008104">
    <property type="term" value="P:intracellular protein localization"/>
    <property type="evidence" value="ECO:0007669"/>
    <property type="project" value="TreeGrafter"/>
</dbReference>
<dbReference type="Pfam" id="PF14778">
    <property type="entry name" value="ODR4-like"/>
    <property type="match status" value="1"/>
</dbReference>
<dbReference type="RefSeq" id="XP_005651174.1">
    <property type="nucleotide sequence ID" value="XM_005651117.1"/>
</dbReference>
<dbReference type="SUPFAM" id="SSF75217">
    <property type="entry name" value="alpha/beta knot"/>
    <property type="match status" value="1"/>
</dbReference>
<dbReference type="OrthoDB" id="270651at2759"/>
<dbReference type="GeneID" id="17044640"/>
<evidence type="ECO:0000313" key="11">
    <source>
        <dbReference type="Proteomes" id="UP000007264"/>
    </source>
</evidence>
<organism evidence="10 11">
    <name type="scientific">Coccomyxa subellipsoidea (strain C-169)</name>
    <name type="common">Green microalga</name>
    <dbReference type="NCBI Taxonomy" id="574566"/>
    <lineage>
        <taxon>Eukaryota</taxon>
        <taxon>Viridiplantae</taxon>
        <taxon>Chlorophyta</taxon>
        <taxon>core chlorophytes</taxon>
        <taxon>Trebouxiophyceae</taxon>
        <taxon>Trebouxiophyceae incertae sedis</taxon>
        <taxon>Coccomyxaceae</taxon>
        <taxon>Coccomyxa</taxon>
        <taxon>Coccomyxa subellipsoidea</taxon>
    </lineage>
</organism>
<dbReference type="InterPro" id="IPR029026">
    <property type="entry name" value="tRNA_m1G_MTases_N"/>
</dbReference>
<dbReference type="GO" id="GO:0032259">
    <property type="term" value="P:methylation"/>
    <property type="evidence" value="ECO:0007669"/>
    <property type="project" value="UniProtKB-KW"/>
</dbReference>
<dbReference type="GO" id="GO:0006396">
    <property type="term" value="P:RNA processing"/>
    <property type="evidence" value="ECO:0007669"/>
    <property type="project" value="InterPro"/>
</dbReference>
<dbReference type="PANTHER" id="PTHR33966:SF1">
    <property type="entry name" value="PROTEIN ODR-4 HOMOLOG"/>
    <property type="match status" value="1"/>
</dbReference>
<comment type="caution">
    <text evidence="10">The sequence shown here is derived from an EMBL/GenBank/DDBJ whole genome shotgun (WGS) entry which is preliminary data.</text>
</comment>
<protein>
    <recommendedName>
        <fullName evidence="9">tRNA/rRNA methyltransferase SpoU type domain-containing protein</fullName>
    </recommendedName>
</protein>
<evidence type="ECO:0000256" key="4">
    <source>
        <dbReference type="ARBA" id="ARBA00022679"/>
    </source>
</evidence>
<evidence type="ECO:0000256" key="7">
    <source>
        <dbReference type="ARBA" id="ARBA00023136"/>
    </source>
</evidence>
<dbReference type="eggNOG" id="KOG2506">
    <property type="taxonomic scope" value="Eukaryota"/>
</dbReference>
<reference evidence="10 11" key="1">
    <citation type="journal article" date="2012" name="Genome Biol.">
        <title>The genome of the polar eukaryotic microalga coccomyxa subellipsoidea reveals traits of cold adaptation.</title>
        <authorList>
            <person name="Blanc G."/>
            <person name="Agarkova I."/>
            <person name="Grimwood J."/>
            <person name="Kuo A."/>
            <person name="Brueggeman A."/>
            <person name="Dunigan D."/>
            <person name="Gurnon J."/>
            <person name="Ladunga I."/>
            <person name="Lindquist E."/>
            <person name="Lucas S."/>
            <person name="Pangilinan J."/>
            <person name="Proschold T."/>
            <person name="Salamov A."/>
            <person name="Schmutz J."/>
            <person name="Weeks D."/>
            <person name="Yamada T."/>
            <person name="Claverie J.M."/>
            <person name="Grigoriev I."/>
            <person name="Van Etten J."/>
            <person name="Lomsadze A."/>
            <person name="Borodovsky M."/>
        </authorList>
    </citation>
    <scope>NUCLEOTIDE SEQUENCE [LARGE SCALE GENOMIC DNA]</scope>
    <source>
        <strain evidence="10 11">C-169</strain>
    </source>
</reference>
<dbReference type="InterPro" id="IPR029454">
    <property type="entry name" value="ODR-4-like"/>
</dbReference>
<keyword evidence="7 8" id="KW-0472">Membrane</keyword>
<dbReference type="GO" id="GO:0012505">
    <property type="term" value="C:endomembrane system"/>
    <property type="evidence" value="ECO:0007669"/>
    <property type="project" value="TreeGrafter"/>
</dbReference>
<proteinExistence type="inferred from homology"/>
<dbReference type="GO" id="GO:0016020">
    <property type="term" value="C:membrane"/>
    <property type="evidence" value="ECO:0007669"/>
    <property type="project" value="UniProtKB-SubCell"/>
</dbReference>
<keyword evidence="5 8" id="KW-0812">Transmembrane</keyword>
<dbReference type="Proteomes" id="UP000007264">
    <property type="component" value="Unassembled WGS sequence"/>
</dbReference>
<dbReference type="STRING" id="574566.I0Z7L1"/>
<keyword evidence="3" id="KW-0489">Methyltransferase</keyword>
<evidence type="ECO:0000313" key="10">
    <source>
        <dbReference type="EMBL" id="EIE26630.1"/>
    </source>
</evidence>
<sequence length="321" mass="34126">MLQGSLMRTAAGLGWDGVYLLPGCCDPFNDKALRASRGAAFKLPIAVGDWQGLGQIAEHHNLTCFGAEPHDNTEKGPLAARSSSNDEASPGLAVVGLYLFSPDAAFAAGNAQLCRALMSLRSACLDTVQRDGDDAHGQARMTGVIEGRAFVHKRDSLKTAVAALKADLRRSLRARMAVVLMDAEDMAQSEDAKPELLQAGAEFYQSAFRLPMPQRALLHFKAPLCFSDYPLEEEADASVISTAQDLLALDVAQISQIDWPEGAASIQEAPELWQPLRTKAAVDKPVADNKASSLFACNEFVVGAVLVAGLGIAAGLAYIAM</sequence>
<dbReference type="Gene3D" id="3.40.1280.10">
    <property type="match status" value="1"/>
</dbReference>
<evidence type="ECO:0000259" key="9">
    <source>
        <dbReference type="Pfam" id="PF00588"/>
    </source>
</evidence>
<feature type="transmembrane region" description="Helical" evidence="8">
    <location>
        <begin position="300"/>
        <end position="320"/>
    </location>
</feature>
<keyword evidence="6 8" id="KW-1133">Transmembrane helix</keyword>
<keyword evidence="11" id="KW-1185">Reference proteome</keyword>
<comment type="subcellular location">
    <subcellularLocation>
        <location evidence="1">Membrane</location>
    </subcellularLocation>
</comment>
<accession>I0Z7L1</accession>
<evidence type="ECO:0000256" key="5">
    <source>
        <dbReference type="ARBA" id="ARBA00022692"/>
    </source>
</evidence>
<evidence type="ECO:0000256" key="3">
    <source>
        <dbReference type="ARBA" id="ARBA00022603"/>
    </source>
</evidence>
<dbReference type="EMBL" id="AGSI01000002">
    <property type="protein sequence ID" value="EIE26630.1"/>
    <property type="molecule type" value="Genomic_DNA"/>
</dbReference>
<dbReference type="PANTHER" id="PTHR33966">
    <property type="entry name" value="PROTEIN ODR-4 HOMOLOG"/>
    <property type="match status" value="1"/>
</dbReference>
<dbReference type="InterPro" id="IPR029028">
    <property type="entry name" value="Alpha/beta_knot_MTases"/>
</dbReference>
<dbReference type="AlphaFoldDB" id="I0Z7L1"/>
<evidence type="ECO:0000256" key="6">
    <source>
        <dbReference type="ARBA" id="ARBA00022989"/>
    </source>
</evidence>
<evidence type="ECO:0000256" key="2">
    <source>
        <dbReference type="ARBA" id="ARBA00010131"/>
    </source>
</evidence>
<dbReference type="Pfam" id="PF00588">
    <property type="entry name" value="SpoU_methylase"/>
    <property type="match status" value="1"/>
</dbReference>
<evidence type="ECO:0000256" key="8">
    <source>
        <dbReference type="SAM" id="Phobius"/>
    </source>
</evidence>